<proteinExistence type="predicted"/>
<evidence type="ECO:0000313" key="4">
    <source>
        <dbReference type="Proteomes" id="UP001285636"/>
    </source>
</evidence>
<dbReference type="PANTHER" id="PTHR36834:SF1">
    <property type="entry name" value="INTEGRAL MEMBRANE PROTEIN"/>
    <property type="match status" value="1"/>
</dbReference>
<feature type="transmembrane region" description="Helical" evidence="1">
    <location>
        <begin position="92"/>
        <end position="111"/>
    </location>
</feature>
<dbReference type="AlphaFoldDB" id="A0AAJ2L1S3"/>
<reference evidence="3" key="1">
    <citation type="submission" date="2023-10" db="EMBL/GenBank/DDBJ databases">
        <title>Screening of Alkalihalophilus pseudofirmusBZ-TG-HK211 and Its Alleviation of Salt Stress on Rapeseed Growth.</title>
        <authorList>
            <person name="Zhao B."/>
            <person name="Guo T."/>
        </authorList>
    </citation>
    <scope>NUCLEOTIDE SEQUENCE</scope>
    <source>
        <strain evidence="3">BZ-TG-HK211</strain>
    </source>
</reference>
<comment type="caution">
    <text evidence="3">The sequence shown here is derived from an EMBL/GenBank/DDBJ whole genome shotgun (WGS) entry which is preliminary data.</text>
</comment>
<gene>
    <name evidence="3" type="ORF">RYX45_08070</name>
</gene>
<keyword evidence="1" id="KW-1133">Transmembrane helix</keyword>
<feature type="transmembrane region" description="Helical" evidence="1">
    <location>
        <begin position="65"/>
        <end position="85"/>
    </location>
</feature>
<dbReference type="PANTHER" id="PTHR36834">
    <property type="entry name" value="MEMBRANE PROTEIN-RELATED"/>
    <property type="match status" value="1"/>
</dbReference>
<keyword evidence="1" id="KW-0812">Transmembrane</keyword>
<organism evidence="3 4">
    <name type="scientific">Alkalihalophilus pseudofirmus</name>
    <name type="common">Bacillus pseudofirmus</name>
    <dbReference type="NCBI Taxonomy" id="79885"/>
    <lineage>
        <taxon>Bacteria</taxon>
        <taxon>Bacillati</taxon>
        <taxon>Bacillota</taxon>
        <taxon>Bacilli</taxon>
        <taxon>Bacillales</taxon>
        <taxon>Bacillaceae</taxon>
        <taxon>Alkalihalophilus</taxon>
    </lineage>
</organism>
<dbReference type="InterPro" id="IPR053150">
    <property type="entry name" value="Teicoplanin_resist-assoc"/>
</dbReference>
<feature type="transmembrane region" description="Helical" evidence="1">
    <location>
        <begin position="7"/>
        <end position="27"/>
    </location>
</feature>
<keyword evidence="1" id="KW-0472">Membrane</keyword>
<evidence type="ECO:0000313" key="3">
    <source>
        <dbReference type="EMBL" id="MDV2885135.1"/>
    </source>
</evidence>
<sequence length="158" mass="17619">MANRKNLMYIVFFLYLGALFYVTLLAWNYGASLGSAAPGGRNYNLIPFRSIYRIAVFSPDIMDPIRILLGNIVMFVPFGFFLYALFSKLRSIGLVALLGFCTSSMIEVSQFLFTHRVANIDDLILNTAGALIGAVIAWTIIKARKRIIVYSSSQKSSL</sequence>
<feature type="domain" description="VanZ-like" evidence="2">
    <location>
        <begin position="12"/>
        <end position="139"/>
    </location>
</feature>
<dbReference type="EMBL" id="JAWJAY010000001">
    <property type="protein sequence ID" value="MDV2885135.1"/>
    <property type="molecule type" value="Genomic_DNA"/>
</dbReference>
<evidence type="ECO:0000256" key="1">
    <source>
        <dbReference type="SAM" id="Phobius"/>
    </source>
</evidence>
<protein>
    <submittedName>
        <fullName evidence="3">VanZ family protein</fullName>
    </submittedName>
</protein>
<evidence type="ECO:0000259" key="2">
    <source>
        <dbReference type="Pfam" id="PF04892"/>
    </source>
</evidence>
<accession>A0AAJ2L1S3</accession>
<dbReference type="Pfam" id="PF04892">
    <property type="entry name" value="VanZ"/>
    <property type="match status" value="1"/>
</dbReference>
<dbReference type="InterPro" id="IPR006976">
    <property type="entry name" value="VanZ-like"/>
</dbReference>
<name>A0AAJ2L1S3_ALKPS</name>
<feature type="transmembrane region" description="Helical" evidence="1">
    <location>
        <begin position="123"/>
        <end position="141"/>
    </location>
</feature>
<dbReference type="Proteomes" id="UP001285636">
    <property type="component" value="Unassembled WGS sequence"/>
</dbReference>
<dbReference type="RefSeq" id="WP_289234566.1">
    <property type="nucleotide sequence ID" value="NZ_CP117835.1"/>
</dbReference>